<evidence type="ECO:0000313" key="3">
    <source>
        <dbReference type="Proteomes" id="UP001516023"/>
    </source>
</evidence>
<feature type="region of interest" description="Disordered" evidence="1">
    <location>
        <begin position="1"/>
        <end position="31"/>
    </location>
</feature>
<dbReference type="EMBL" id="JABMIG020000031">
    <property type="protein sequence ID" value="KAL3800657.1"/>
    <property type="molecule type" value="Genomic_DNA"/>
</dbReference>
<feature type="compositionally biased region" description="Basic and acidic residues" evidence="1">
    <location>
        <begin position="550"/>
        <end position="559"/>
    </location>
</feature>
<proteinExistence type="predicted"/>
<comment type="caution">
    <text evidence="2">The sequence shown here is derived from an EMBL/GenBank/DDBJ whole genome shotgun (WGS) entry which is preliminary data.</text>
</comment>
<feature type="region of interest" description="Disordered" evidence="1">
    <location>
        <begin position="128"/>
        <end position="160"/>
    </location>
</feature>
<evidence type="ECO:0000256" key="1">
    <source>
        <dbReference type="SAM" id="MobiDB-lite"/>
    </source>
</evidence>
<dbReference type="AlphaFoldDB" id="A0ABD3QKF0"/>
<keyword evidence="3" id="KW-1185">Reference proteome</keyword>
<feature type="compositionally biased region" description="Polar residues" evidence="1">
    <location>
        <begin position="560"/>
        <end position="569"/>
    </location>
</feature>
<sequence>MFARFNSHRHSSAPPRHSHSDFSPAGGASTQPPQVLIQRLIILHDGLLPFDCDGVEEEEEGGGDVAPVVIDDTSKGTKYPSNNNVVANVPKRKRRRNPQSFLSEDASLEEHGEFILYYYDHSLHSHRHGMKQSEVNPLKRGGSTGSHSTRSVADDGVDQVPNNHCTEEAVRFAGVCRALRSLPLALHSQQDCENDGGDSGRNEETDVVYLSDSTLVFIPLELDGDIFAVVQVPRASNSRQNVTQSKRQINAALSCNRRSRLGYGADPHAIRESIRHSYSLFSLLHGGGIHERLLRTNHLEKSVDWYIDEKGNSPGGNSIRQKRMSVSYSGTNVTFSNHEISKQTNMNYCYGGMKELFELRREDRKLNRSDDGVRGLGRSSWIRKSNTLEMFEDIADHMGRIACQDKIETLLQMLPITPLREDIKIYYDRWIAKMQGMCEVIEGGVGRSIVEMVPAPIRQDTARGQYPPISPSPFLCLAAAEFMRSLLADDICSKSNEFQLCGVSFLYQNRYVSSELLSPNNPKNQAEQESLLSEILMLSEYFCFQQNRESRAKQRERQKSTTLSTTHSGGKTPAFNPFDRWMSSISAGSIESEDARAKVSQSNCAMNGHATSHGSHESTGYISPPRLRVANFDKAVHSLYVHDLNCEVWLPRVHIPQLIARSKIDRNNDGTVETHVTLFGREEFNFLLFFTLHTTEDDEMSGFFVKTLKDQPRDVDGQASKHNEEHIGNMLPSDVLTLLANKMTRFCDEYSFRDHHSMSRIDAPINHVSSDTLFVGEPGMDIIFIDRENSTFFLLSQHDLSANDFQRRAKTTPPNDNNILTKGLFGIGLKIKETCDRENEVRSFSRSSSYIDMLDCRHKLAAYLPLDVMLAFDDMFNEIGGLRVRQNVQDTVQCRSREESNRGKMVELSTYLPQGWVYGRAHGGHELYILLDTGEFVTISDVTKAVTRIRERILNDTLF</sequence>
<organism evidence="2 3">
    <name type="scientific">Cyclotella cryptica</name>
    <dbReference type="NCBI Taxonomy" id="29204"/>
    <lineage>
        <taxon>Eukaryota</taxon>
        <taxon>Sar</taxon>
        <taxon>Stramenopiles</taxon>
        <taxon>Ochrophyta</taxon>
        <taxon>Bacillariophyta</taxon>
        <taxon>Coscinodiscophyceae</taxon>
        <taxon>Thalassiosirophycidae</taxon>
        <taxon>Stephanodiscales</taxon>
        <taxon>Stephanodiscaceae</taxon>
        <taxon>Cyclotella</taxon>
    </lineage>
</organism>
<feature type="compositionally biased region" description="Basic residues" evidence="1">
    <location>
        <begin position="1"/>
        <end position="11"/>
    </location>
</feature>
<reference evidence="2 3" key="1">
    <citation type="journal article" date="2020" name="G3 (Bethesda)">
        <title>Improved Reference Genome for Cyclotella cryptica CCMP332, a Model for Cell Wall Morphogenesis, Salinity Adaptation, and Lipid Production in Diatoms (Bacillariophyta).</title>
        <authorList>
            <person name="Roberts W.R."/>
            <person name="Downey K.M."/>
            <person name="Ruck E.C."/>
            <person name="Traller J.C."/>
            <person name="Alverson A.J."/>
        </authorList>
    </citation>
    <scope>NUCLEOTIDE SEQUENCE [LARGE SCALE GENOMIC DNA]</scope>
    <source>
        <strain evidence="2 3">CCMP332</strain>
    </source>
</reference>
<evidence type="ECO:0008006" key="4">
    <source>
        <dbReference type="Google" id="ProtNLM"/>
    </source>
</evidence>
<name>A0ABD3QKF0_9STRA</name>
<feature type="region of interest" description="Disordered" evidence="1">
    <location>
        <begin position="55"/>
        <end position="84"/>
    </location>
</feature>
<accession>A0ABD3QKF0</accession>
<protein>
    <recommendedName>
        <fullName evidence="4">CCZ1/INTU/HSP4 first Longin domain-containing protein</fullName>
    </recommendedName>
</protein>
<feature type="region of interest" description="Disordered" evidence="1">
    <location>
        <begin position="550"/>
        <end position="574"/>
    </location>
</feature>
<evidence type="ECO:0000313" key="2">
    <source>
        <dbReference type="EMBL" id="KAL3800657.1"/>
    </source>
</evidence>
<dbReference type="Proteomes" id="UP001516023">
    <property type="component" value="Unassembled WGS sequence"/>
</dbReference>
<gene>
    <name evidence="2" type="ORF">HJC23_006119</name>
</gene>